<protein>
    <submittedName>
        <fullName evidence="2">Uncharacterized protein</fullName>
    </submittedName>
</protein>
<dbReference type="RefSeq" id="WP_196103708.1">
    <property type="nucleotide sequence ID" value="NZ_CP064942.1"/>
</dbReference>
<feature type="transmembrane region" description="Helical" evidence="1">
    <location>
        <begin position="9"/>
        <end position="26"/>
    </location>
</feature>
<evidence type="ECO:0000313" key="3">
    <source>
        <dbReference type="Proteomes" id="UP000594800"/>
    </source>
</evidence>
<keyword evidence="1" id="KW-0812">Transmembrane</keyword>
<gene>
    <name evidence="2" type="ORF">I0K15_01580</name>
</gene>
<keyword evidence="1" id="KW-1133">Transmembrane helix</keyword>
<evidence type="ECO:0000313" key="2">
    <source>
        <dbReference type="EMBL" id="QPH54499.1"/>
    </source>
</evidence>
<feature type="transmembrane region" description="Helical" evidence="1">
    <location>
        <begin position="81"/>
        <end position="100"/>
    </location>
</feature>
<reference evidence="2 3" key="1">
    <citation type="submission" date="2020-11" db="EMBL/GenBank/DDBJ databases">
        <title>Description of Pontivivens ytuae sp. nov. isolated from deep sea sediment of Mariana Trench.</title>
        <authorList>
            <person name="Wang Z."/>
            <person name="Sun Q.-L."/>
            <person name="Xu X.-D."/>
            <person name="Tang Y.-Z."/>
            <person name="Zhang J."/>
        </authorList>
    </citation>
    <scope>NUCLEOTIDE SEQUENCE [LARGE SCALE GENOMIC DNA]</scope>
    <source>
        <strain evidence="2 3">MT2928</strain>
    </source>
</reference>
<proteinExistence type="predicted"/>
<dbReference type="Proteomes" id="UP000594800">
    <property type="component" value="Chromosome"/>
</dbReference>
<name>A0A7S9LSV3_9RHOB</name>
<dbReference type="EMBL" id="CP064942">
    <property type="protein sequence ID" value="QPH54499.1"/>
    <property type="molecule type" value="Genomic_DNA"/>
</dbReference>
<keyword evidence="1" id="KW-0472">Membrane</keyword>
<evidence type="ECO:0000256" key="1">
    <source>
        <dbReference type="SAM" id="Phobius"/>
    </source>
</evidence>
<accession>A0A7S9LSV3</accession>
<feature type="transmembrane region" description="Helical" evidence="1">
    <location>
        <begin position="38"/>
        <end position="60"/>
    </location>
</feature>
<sequence>MIVLTLAEYWLWIGAVVAVAFLLIGVDRIDEDARGAYVFRPLLVPGILLIWPLVLWRWWVLETGRDNWRKRHLPERRAHRVWAVLLAGALVLLLAAGFTIRQTWPADYEPERIGIPG</sequence>
<dbReference type="AlphaFoldDB" id="A0A7S9LSV3"/>
<organism evidence="2 3">
    <name type="scientific">Pontivivens ytuae</name>
    <dbReference type="NCBI Taxonomy" id="2789856"/>
    <lineage>
        <taxon>Bacteria</taxon>
        <taxon>Pseudomonadati</taxon>
        <taxon>Pseudomonadota</taxon>
        <taxon>Alphaproteobacteria</taxon>
        <taxon>Rhodobacterales</taxon>
        <taxon>Paracoccaceae</taxon>
        <taxon>Pontivivens</taxon>
    </lineage>
</organism>
<dbReference type="KEGG" id="poz:I0K15_01580"/>
<keyword evidence="3" id="KW-1185">Reference proteome</keyword>